<keyword evidence="2" id="KW-1185">Reference proteome</keyword>
<dbReference type="Proteomes" id="UP001160148">
    <property type="component" value="Unassembled WGS sequence"/>
</dbReference>
<protein>
    <submittedName>
        <fullName evidence="1">Uncharacterized protein</fullName>
    </submittedName>
</protein>
<proteinExistence type="predicted"/>
<reference evidence="1 2" key="1">
    <citation type="submission" date="2023-01" db="EMBL/GenBank/DDBJ databases">
        <authorList>
            <person name="Whitehead M."/>
        </authorList>
    </citation>
    <scope>NUCLEOTIDE SEQUENCE [LARGE SCALE GENOMIC DNA]</scope>
</reference>
<organism evidence="1 2">
    <name type="scientific">Macrosiphum euphorbiae</name>
    <name type="common">potato aphid</name>
    <dbReference type="NCBI Taxonomy" id="13131"/>
    <lineage>
        <taxon>Eukaryota</taxon>
        <taxon>Metazoa</taxon>
        <taxon>Ecdysozoa</taxon>
        <taxon>Arthropoda</taxon>
        <taxon>Hexapoda</taxon>
        <taxon>Insecta</taxon>
        <taxon>Pterygota</taxon>
        <taxon>Neoptera</taxon>
        <taxon>Paraneoptera</taxon>
        <taxon>Hemiptera</taxon>
        <taxon>Sternorrhyncha</taxon>
        <taxon>Aphidomorpha</taxon>
        <taxon>Aphidoidea</taxon>
        <taxon>Aphididae</taxon>
        <taxon>Macrosiphini</taxon>
        <taxon>Macrosiphum</taxon>
    </lineage>
</organism>
<comment type="caution">
    <text evidence="1">The sequence shown here is derived from an EMBL/GenBank/DDBJ whole genome shotgun (WGS) entry which is preliminary data.</text>
</comment>
<dbReference type="AlphaFoldDB" id="A0AAV0Y653"/>
<name>A0AAV0Y653_9HEMI</name>
<dbReference type="InterPro" id="IPR012337">
    <property type="entry name" value="RNaseH-like_sf"/>
</dbReference>
<dbReference type="EMBL" id="CARXXK010001350">
    <property type="protein sequence ID" value="CAI6375602.1"/>
    <property type="molecule type" value="Genomic_DNA"/>
</dbReference>
<evidence type="ECO:0000313" key="2">
    <source>
        <dbReference type="Proteomes" id="UP001160148"/>
    </source>
</evidence>
<gene>
    <name evidence="1" type="ORF">MEUPH1_LOCUS29074</name>
</gene>
<dbReference type="SUPFAM" id="SSF53098">
    <property type="entry name" value="Ribonuclease H-like"/>
    <property type="match status" value="1"/>
</dbReference>
<sequence>MSFNHVPCFGHVLNTGVTNVFSFQPVKYCTENAVKVRSVFHYSSKMKRALLNEQTNLDLPPLVRPSSSDTRWWSLLPCLNFLNTQNEALKKILICTKHQQILPTFNQLKLIERSILHLMVPLKQLGEALASETNVTISGLWPVYEQLKLNLNKTENIVHNCHNSIQCANLETDSVQLFDNTEDIHFDKNILPEESSTFFSQINYNTEEDGDTDETLSIELSQALNHVEHLKTDTIFEKSSKRYFENFKTKQLIQLASFLDPRYKAYCLNDCDLSIIKQFLIEDLKNLGINQEK</sequence>
<accession>A0AAV0Y653</accession>
<evidence type="ECO:0000313" key="1">
    <source>
        <dbReference type="EMBL" id="CAI6375602.1"/>
    </source>
</evidence>